<dbReference type="AlphaFoldDB" id="A0A6M0CUG9"/>
<evidence type="ECO:0000259" key="1">
    <source>
        <dbReference type="Pfam" id="PF04965"/>
    </source>
</evidence>
<evidence type="ECO:0000313" key="2">
    <source>
        <dbReference type="EMBL" id="NER19147.1"/>
    </source>
</evidence>
<dbReference type="Pfam" id="PF04965">
    <property type="entry name" value="GPW_gp25"/>
    <property type="match status" value="1"/>
</dbReference>
<dbReference type="RefSeq" id="WP_164033831.1">
    <property type="nucleotide sequence ID" value="NZ_JAABOQ010000011.1"/>
</dbReference>
<feature type="domain" description="IraD/Gp25-like" evidence="1">
    <location>
        <begin position="27"/>
        <end position="119"/>
    </location>
</feature>
<reference evidence="2 3" key="1">
    <citation type="submission" date="2020-01" db="EMBL/GenBank/DDBJ databases">
        <title>Spongiivirga citrea KCTC 32990T.</title>
        <authorList>
            <person name="Wang G."/>
        </authorList>
    </citation>
    <scope>NUCLEOTIDE SEQUENCE [LARGE SCALE GENOMIC DNA]</scope>
    <source>
        <strain evidence="2 3">KCTC 32990</strain>
    </source>
</reference>
<dbReference type="Proteomes" id="UP000474296">
    <property type="component" value="Unassembled WGS sequence"/>
</dbReference>
<gene>
    <name evidence="2" type="ORF">GWK10_18165</name>
</gene>
<dbReference type="EMBL" id="JAABOQ010000011">
    <property type="protein sequence ID" value="NER19147.1"/>
    <property type="molecule type" value="Genomic_DNA"/>
</dbReference>
<dbReference type="Gene3D" id="3.10.450.40">
    <property type="match status" value="1"/>
</dbReference>
<organism evidence="2 3">
    <name type="scientific">Spongiivirga citrea</name>
    <dbReference type="NCBI Taxonomy" id="1481457"/>
    <lineage>
        <taxon>Bacteria</taxon>
        <taxon>Pseudomonadati</taxon>
        <taxon>Bacteroidota</taxon>
        <taxon>Flavobacteriia</taxon>
        <taxon>Flavobacteriales</taxon>
        <taxon>Flavobacteriaceae</taxon>
        <taxon>Spongiivirga</taxon>
    </lineage>
</organism>
<protein>
    <recommendedName>
        <fullName evidence="1">IraD/Gp25-like domain-containing protein</fullName>
    </recommendedName>
</protein>
<dbReference type="SUPFAM" id="SSF160719">
    <property type="entry name" value="gpW/gp25-like"/>
    <property type="match status" value="1"/>
</dbReference>
<comment type="caution">
    <text evidence="2">The sequence shown here is derived from an EMBL/GenBank/DDBJ whole genome shotgun (WGS) entry which is preliminary data.</text>
</comment>
<dbReference type="InterPro" id="IPR007048">
    <property type="entry name" value="IraD/Gp25-like"/>
</dbReference>
<keyword evidence="3" id="KW-1185">Reference proteome</keyword>
<sequence length="143" mass="16459">MASNYYQIPLKAGKIIRNKELDKVGIKQSVVSFIHLITTSYFGECHFDESFGCSIWNVDFDNLTSTNKLRNIISESLVESISSKETRLKRVKVDVVIEQEEFKNTSNLNRIRKRVDIKVNGLISQTSEPFSCLERFYIAPLSF</sequence>
<accession>A0A6M0CUG9</accession>
<evidence type="ECO:0000313" key="3">
    <source>
        <dbReference type="Proteomes" id="UP000474296"/>
    </source>
</evidence>
<name>A0A6M0CUG9_9FLAO</name>
<proteinExistence type="predicted"/>